<protein>
    <recommendedName>
        <fullName evidence="2">CBS domain-containing protein</fullName>
    </recommendedName>
</protein>
<dbReference type="PIRSF" id="PIRSF035040">
    <property type="entry name" value="UCP035040_CBS_Lmo0553"/>
    <property type="match status" value="1"/>
</dbReference>
<dbReference type="Proteomes" id="UP000257144">
    <property type="component" value="Unassembled WGS sequence"/>
</dbReference>
<dbReference type="Gene3D" id="3.10.580.10">
    <property type="entry name" value="CBS-domain"/>
    <property type="match status" value="1"/>
</dbReference>
<dbReference type="CDD" id="cd02205">
    <property type="entry name" value="CBS_pair_SF"/>
    <property type="match status" value="1"/>
</dbReference>
<dbReference type="OrthoDB" id="1706107at2"/>
<dbReference type="InterPro" id="IPR046342">
    <property type="entry name" value="CBS_dom_sf"/>
</dbReference>
<name>A0A3D8GMF5_9BACI</name>
<feature type="domain" description="CBS" evidence="2">
    <location>
        <begin position="8"/>
        <end position="66"/>
    </location>
</feature>
<dbReference type="AlphaFoldDB" id="A0A3D8GMF5"/>
<keyword evidence="4" id="KW-1185">Reference proteome</keyword>
<evidence type="ECO:0000256" key="1">
    <source>
        <dbReference type="PROSITE-ProRule" id="PRU00703"/>
    </source>
</evidence>
<dbReference type="SUPFAM" id="SSF54631">
    <property type="entry name" value="CBS-domain pair"/>
    <property type="match status" value="1"/>
</dbReference>
<evidence type="ECO:0000259" key="2">
    <source>
        <dbReference type="PROSITE" id="PS51371"/>
    </source>
</evidence>
<dbReference type="Pfam" id="PF00571">
    <property type="entry name" value="CBS"/>
    <property type="match status" value="1"/>
</dbReference>
<gene>
    <name evidence="3" type="ORF">DRW41_16090</name>
</gene>
<comment type="caution">
    <text evidence="3">The sequence shown here is derived from an EMBL/GenBank/DDBJ whole genome shotgun (WGS) entry which is preliminary data.</text>
</comment>
<dbReference type="PROSITE" id="PS51371">
    <property type="entry name" value="CBS"/>
    <property type="match status" value="1"/>
</dbReference>
<proteinExistence type="predicted"/>
<dbReference type="RefSeq" id="WP_115453043.1">
    <property type="nucleotide sequence ID" value="NZ_QNQT01000008.1"/>
</dbReference>
<dbReference type="InterPro" id="IPR017036">
    <property type="entry name" value="Lmo0553-like"/>
</dbReference>
<evidence type="ECO:0000313" key="3">
    <source>
        <dbReference type="EMBL" id="RDU35665.1"/>
    </source>
</evidence>
<dbReference type="EMBL" id="QNQT01000008">
    <property type="protein sequence ID" value="RDU35665.1"/>
    <property type="molecule type" value="Genomic_DNA"/>
</dbReference>
<keyword evidence="1" id="KW-0129">CBS domain</keyword>
<organism evidence="3 4">
    <name type="scientific">Neobacillus piezotolerans</name>
    <dbReference type="NCBI Taxonomy" id="2259171"/>
    <lineage>
        <taxon>Bacteria</taxon>
        <taxon>Bacillati</taxon>
        <taxon>Bacillota</taxon>
        <taxon>Bacilli</taxon>
        <taxon>Bacillales</taxon>
        <taxon>Bacillaceae</taxon>
        <taxon>Neobacillus</taxon>
    </lineage>
</organism>
<sequence>MKIQQFVIDKEDVSYLSEKHSIAEALAFLDETGYRRVPVLESGTNRFLGNVEKIDIFEYSGDKNDSVLKIIKEADGYVQGGDSFRTIFKSIKRLPYLAIINKDGKFDGILTHAQIMDLLEDTYSDGISLTIGLFEQNHAIERISAIVGKHTSILSMFTLGSNRAVRQIHLSIPKETPKETVNQIIEELNNTGVRVTNIE</sequence>
<accession>A0A3D8GMF5</accession>
<reference evidence="3 4" key="1">
    <citation type="submission" date="2018-07" db="EMBL/GenBank/DDBJ databases">
        <title>Bacillus sp. YLB-04 draft genome sequence.</title>
        <authorList>
            <person name="Yu L."/>
            <person name="Tang X."/>
        </authorList>
    </citation>
    <scope>NUCLEOTIDE SEQUENCE [LARGE SCALE GENOMIC DNA]</scope>
    <source>
        <strain evidence="3 4">YLB-04</strain>
    </source>
</reference>
<dbReference type="InterPro" id="IPR000644">
    <property type="entry name" value="CBS_dom"/>
</dbReference>
<evidence type="ECO:0000313" key="4">
    <source>
        <dbReference type="Proteomes" id="UP000257144"/>
    </source>
</evidence>